<protein>
    <submittedName>
        <fullName evidence="1">Uncharacterized protein</fullName>
    </submittedName>
</protein>
<reference evidence="1" key="1">
    <citation type="journal article" date="1989" name="Immunogenetics">
        <title>B-G cDNA clones have multiple small repeats and hybridize to both chicken MHC regions.</title>
        <authorList>
            <person name="Kaufman J."/>
            <person name="Salomonsen J."/>
            <person name="Skjodt K."/>
        </authorList>
    </citation>
    <scope>NUCLEOTIDE SEQUENCE</scope>
    <source>
        <strain evidence="1">H.B19</strain>
    </source>
</reference>
<sequence>RRGAHSSDAQNGDGYADAVVDLEVSDPFSMITAPLLDSGSGCGHHNSGWVFCHECFSL</sequence>
<dbReference type="EMBL" id="M27666">
    <property type="protein sequence ID" value="AAA69839.1"/>
    <property type="molecule type" value="mRNA"/>
</dbReference>
<proteinExistence type="evidence at transcript level"/>
<organism evidence="1">
    <name type="scientific">Gallus gallus</name>
    <name type="common">Chicken</name>
    <dbReference type="NCBI Taxonomy" id="9031"/>
    <lineage>
        <taxon>Eukaryota</taxon>
        <taxon>Metazoa</taxon>
        <taxon>Chordata</taxon>
        <taxon>Craniata</taxon>
        <taxon>Vertebrata</taxon>
        <taxon>Euteleostomi</taxon>
        <taxon>Archelosauria</taxon>
        <taxon>Archosauria</taxon>
        <taxon>Dinosauria</taxon>
        <taxon>Saurischia</taxon>
        <taxon>Theropoda</taxon>
        <taxon>Coelurosauria</taxon>
        <taxon>Aves</taxon>
        <taxon>Neognathae</taxon>
        <taxon>Galloanserae</taxon>
        <taxon>Galliformes</taxon>
        <taxon>Phasianidae</taxon>
        <taxon>Phasianinae</taxon>
        <taxon>Gallus</taxon>
    </lineage>
</organism>
<feature type="non-terminal residue" evidence="1">
    <location>
        <position position="1"/>
    </location>
</feature>
<accession>Q9YH53</accession>
<dbReference type="AlphaFoldDB" id="Q9YH53"/>
<name>Q9YH53_CHICK</name>
<evidence type="ECO:0000313" key="1">
    <source>
        <dbReference type="EMBL" id="AAA69839.1"/>
    </source>
</evidence>